<dbReference type="RefSeq" id="WP_251934309.1">
    <property type="nucleotide sequence ID" value="NZ_CP098747.1"/>
</dbReference>
<dbReference type="Gene3D" id="3.40.50.720">
    <property type="entry name" value="NAD(P)-binding Rossmann-like Domain"/>
    <property type="match status" value="1"/>
</dbReference>
<comment type="similarity">
    <text evidence="2">Belongs to the bacterial sugar transferase family.</text>
</comment>
<feature type="transmembrane region" description="Helical" evidence="8">
    <location>
        <begin position="124"/>
        <end position="148"/>
    </location>
</feature>
<dbReference type="SUPFAM" id="SSF51735">
    <property type="entry name" value="NAD(P)-binding Rossmann-fold domains"/>
    <property type="match status" value="1"/>
</dbReference>
<dbReference type="InterPro" id="IPR003362">
    <property type="entry name" value="Bact_transf"/>
</dbReference>
<evidence type="ECO:0000313" key="11">
    <source>
        <dbReference type="Proteomes" id="UP001056291"/>
    </source>
</evidence>
<protein>
    <submittedName>
        <fullName evidence="10">Undecaprenyl-phosphate glucose phosphotransferase</fullName>
        <ecNumber evidence="10">2.7.8.31</ecNumber>
    </submittedName>
</protein>
<organism evidence="10 11">
    <name type="scientific">Sneathiella marina</name>
    <dbReference type="NCBI Taxonomy" id="2950108"/>
    <lineage>
        <taxon>Bacteria</taxon>
        <taxon>Pseudomonadati</taxon>
        <taxon>Pseudomonadota</taxon>
        <taxon>Alphaproteobacteria</taxon>
        <taxon>Sneathiellales</taxon>
        <taxon>Sneathiellaceae</taxon>
        <taxon>Sneathiella</taxon>
    </lineage>
</organism>
<evidence type="ECO:0000256" key="2">
    <source>
        <dbReference type="ARBA" id="ARBA00006464"/>
    </source>
</evidence>
<dbReference type="InterPro" id="IPR036291">
    <property type="entry name" value="NAD(P)-bd_dom_sf"/>
</dbReference>
<dbReference type="EC" id="2.7.8.31" evidence="10"/>
<evidence type="ECO:0000256" key="5">
    <source>
        <dbReference type="ARBA" id="ARBA00022989"/>
    </source>
</evidence>
<evidence type="ECO:0000256" key="7">
    <source>
        <dbReference type="ARBA" id="ARBA00023169"/>
    </source>
</evidence>
<dbReference type="EMBL" id="CP098747">
    <property type="protein sequence ID" value="USG61322.1"/>
    <property type="molecule type" value="Genomic_DNA"/>
</dbReference>
<feature type="transmembrane region" description="Helical" evidence="8">
    <location>
        <begin position="299"/>
        <end position="319"/>
    </location>
</feature>
<dbReference type="InterPro" id="IPR017473">
    <property type="entry name" value="Undecaprenyl-P_gluc_Ptfrase"/>
</dbReference>
<reference evidence="10" key="1">
    <citation type="submission" date="2022-06" db="EMBL/GenBank/DDBJ databases">
        <title>Sneathiella actinostolidae sp. nov., isolated from a sea anemonein the Western Pacific Ocean.</title>
        <authorList>
            <person name="Wei M.J."/>
        </authorList>
    </citation>
    <scope>NUCLEOTIDE SEQUENCE</scope>
    <source>
        <strain evidence="10">PHK-P5</strain>
    </source>
</reference>
<name>A0ABY4W600_9PROT</name>
<feature type="transmembrane region" description="Helical" evidence="8">
    <location>
        <begin position="62"/>
        <end position="85"/>
    </location>
</feature>
<evidence type="ECO:0000259" key="9">
    <source>
        <dbReference type="Pfam" id="PF02397"/>
    </source>
</evidence>
<proteinExistence type="inferred from homology"/>
<keyword evidence="11" id="KW-1185">Reference proteome</keyword>
<comment type="subcellular location">
    <subcellularLocation>
        <location evidence="1">Membrane</location>
        <topology evidence="1">Multi-pass membrane protein</topology>
    </subcellularLocation>
</comment>
<feature type="transmembrane region" description="Helical" evidence="8">
    <location>
        <begin position="37"/>
        <end position="56"/>
    </location>
</feature>
<accession>A0ABY4W600</accession>
<keyword evidence="3 10" id="KW-0808">Transferase</keyword>
<sequence>MNKFTDETSIPGQTKIGGGYPLSSNVLSSIFSFLDSLWIILAGYLSYTFVVGGSLLLHDGYLFAICFIWLIFFFLGRYAGIYSFSTILAPLLNIPKLAIACLTSFMLLLAVAFSLKVSEDFSRIWMYSFGLTTFGLVMTSRVVGYFVISYLAGKGICTRNVVIIGSGMQTERLLAELATEKPAINQVVGIFDDRIGRVGPTVGGHLLLGNIDALVNFVRNNHVDDIIVALPWNADERQIEIVGRLRELPAHVHLLSDLVGFRFPYQPSPNHFGGVPMIEVVDSPLSGFKVVVKAMEDRILGLLLVLAFAPILLCVAIAIRLDSKGPVIFKQKRYGYNNKIFEIYKFRSMRPTTQDTSVTLQATKDDDRITRVGKFIRKTSLDELPQLFNVVIGNMSLVGPRPHAIDHNEEYSELIDGYFARHKVKPGITGWAQVKGFRGETDTLEKMEARVNYDTYYVENWSLFFDLQILAMTAFVGFVNKNAY</sequence>
<dbReference type="Proteomes" id="UP001056291">
    <property type="component" value="Chromosome"/>
</dbReference>
<feature type="transmembrane region" description="Helical" evidence="8">
    <location>
        <begin position="97"/>
        <end position="118"/>
    </location>
</feature>
<dbReference type="PANTHER" id="PTHR30576">
    <property type="entry name" value="COLANIC BIOSYNTHESIS UDP-GLUCOSE LIPID CARRIER TRANSFERASE"/>
    <property type="match status" value="1"/>
</dbReference>
<gene>
    <name evidence="10" type="ORF">NBZ79_19370</name>
</gene>
<evidence type="ECO:0000256" key="8">
    <source>
        <dbReference type="SAM" id="Phobius"/>
    </source>
</evidence>
<keyword evidence="6 8" id="KW-0472">Membrane</keyword>
<dbReference type="InterPro" id="IPR017475">
    <property type="entry name" value="EPS_sugar_tfrase"/>
</dbReference>
<evidence type="ECO:0000256" key="1">
    <source>
        <dbReference type="ARBA" id="ARBA00004141"/>
    </source>
</evidence>
<keyword evidence="7" id="KW-0270">Exopolysaccharide synthesis</keyword>
<feature type="domain" description="Bacterial sugar transferase" evidence="9">
    <location>
        <begin position="293"/>
        <end position="476"/>
    </location>
</feature>
<dbReference type="Pfam" id="PF13727">
    <property type="entry name" value="CoA_binding_3"/>
    <property type="match status" value="1"/>
</dbReference>
<dbReference type="PANTHER" id="PTHR30576:SF0">
    <property type="entry name" value="UNDECAPRENYL-PHOSPHATE N-ACETYLGALACTOSAMINYL 1-PHOSPHATE TRANSFERASE-RELATED"/>
    <property type="match status" value="1"/>
</dbReference>
<evidence type="ECO:0000256" key="3">
    <source>
        <dbReference type="ARBA" id="ARBA00022679"/>
    </source>
</evidence>
<dbReference type="NCBIfam" id="TIGR03023">
    <property type="entry name" value="WcaJ_sugtrans"/>
    <property type="match status" value="1"/>
</dbReference>
<dbReference type="Pfam" id="PF02397">
    <property type="entry name" value="Bac_transf"/>
    <property type="match status" value="1"/>
</dbReference>
<evidence type="ECO:0000313" key="10">
    <source>
        <dbReference type="EMBL" id="USG61322.1"/>
    </source>
</evidence>
<dbReference type="NCBIfam" id="TIGR03025">
    <property type="entry name" value="EPS_sugtrans"/>
    <property type="match status" value="1"/>
</dbReference>
<keyword evidence="5 8" id="KW-1133">Transmembrane helix</keyword>
<dbReference type="GO" id="GO:0089702">
    <property type="term" value="F:undecaprenyl-phosphate glucose phosphotransferase activity"/>
    <property type="evidence" value="ECO:0007669"/>
    <property type="project" value="UniProtKB-EC"/>
</dbReference>
<evidence type="ECO:0000256" key="4">
    <source>
        <dbReference type="ARBA" id="ARBA00022692"/>
    </source>
</evidence>
<keyword evidence="4 8" id="KW-0812">Transmembrane</keyword>
<evidence type="ECO:0000256" key="6">
    <source>
        <dbReference type="ARBA" id="ARBA00023136"/>
    </source>
</evidence>